<organism evidence="1 2">
    <name type="scientific">Trichoderma ghanense</name>
    <dbReference type="NCBI Taxonomy" id="65468"/>
    <lineage>
        <taxon>Eukaryota</taxon>
        <taxon>Fungi</taxon>
        <taxon>Dikarya</taxon>
        <taxon>Ascomycota</taxon>
        <taxon>Pezizomycotina</taxon>
        <taxon>Sordariomycetes</taxon>
        <taxon>Hypocreomycetidae</taxon>
        <taxon>Hypocreales</taxon>
        <taxon>Hypocreaceae</taxon>
        <taxon>Trichoderma</taxon>
    </lineage>
</organism>
<dbReference type="GeneID" id="300572723"/>
<dbReference type="Proteomes" id="UP001642720">
    <property type="component" value="Unassembled WGS sequence"/>
</dbReference>
<proteinExistence type="predicted"/>
<name>A0ABY2HFG9_9HYPO</name>
<reference evidence="1 2" key="1">
    <citation type="submission" date="2018-01" db="EMBL/GenBank/DDBJ databases">
        <title>Genome characterization of the sugarcane-associated fungus Trichoderma ghanense CCMA-1212 and their application in lignocelulose bioconversion.</title>
        <authorList>
            <person name="Steindorff A.S."/>
            <person name="Mendes T.D."/>
            <person name="Vilela E.S.D."/>
            <person name="Rodrigues D.S."/>
            <person name="Formighieri E.F."/>
            <person name="Melo I.S."/>
            <person name="Favaro L.C.L."/>
        </authorList>
    </citation>
    <scope>NUCLEOTIDE SEQUENCE [LARGE SCALE GENOMIC DNA]</scope>
    <source>
        <strain evidence="1 2">CCMA-1212</strain>
    </source>
</reference>
<evidence type="ECO:0000313" key="1">
    <source>
        <dbReference type="EMBL" id="TFB07134.1"/>
    </source>
</evidence>
<evidence type="ECO:0000313" key="2">
    <source>
        <dbReference type="Proteomes" id="UP001642720"/>
    </source>
</evidence>
<dbReference type="EMBL" id="PPTA01000001">
    <property type="protein sequence ID" value="TFB07134.1"/>
    <property type="molecule type" value="Genomic_DNA"/>
</dbReference>
<sequence>MEAQKGIPRLRAGMPRDLRLKMGTSTGVGVSTSTRQRCWWVGRSLWAWGTEAWGLSKSREPRLRDSRVCGMMAGLLGRGLRREMASTDGLTISGGSM</sequence>
<dbReference type="RefSeq" id="XP_073563335.1">
    <property type="nucleotide sequence ID" value="XM_073698273.1"/>
</dbReference>
<comment type="caution">
    <text evidence="1">The sequence shown here is derived from an EMBL/GenBank/DDBJ whole genome shotgun (WGS) entry which is preliminary data.</text>
</comment>
<accession>A0ABY2HFG9</accession>
<gene>
    <name evidence="1" type="ORF">CCMA1212_000819</name>
</gene>
<keyword evidence="2" id="KW-1185">Reference proteome</keyword>
<protein>
    <submittedName>
        <fullName evidence="1">Uncharacterized protein</fullName>
    </submittedName>
</protein>